<proteinExistence type="predicted"/>
<dbReference type="AlphaFoldDB" id="R9PN10"/>
<evidence type="ECO:0000313" key="2">
    <source>
        <dbReference type="Proteomes" id="UP000014461"/>
    </source>
</evidence>
<dbReference type="EMBL" id="BARX01000019">
    <property type="protein sequence ID" value="GAD02695.1"/>
    <property type="molecule type" value="Genomic_DNA"/>
</dbReference>
<protein>
    <submittedName>
        <fullName evidence="1">Uncharacterized protein</fullName>
    </submittedName>
</protein>
<evidence type="ECO:0000313" key="1">
    <source>
        <dbReference type="EMBL" id="GAD02695.1"/>
    </source>
</evidence>
<name>R9PN10_AGAAL</name>
<keyword evidence="2" id="KW-1185">Reference proteome</keyword>
<reference evidence="1" key="1">
    <citation type="journal article" date="2013" name="Genome Announc.">
        <title>Draft Genome Sequence of Agarivorans albus Strain MKT 106T, an Agarolytic Marine Bacterium.</title>
        <authorList>
            <person name="Yasuike M."/>
            <person name="Nakamura Y."/>
            <person name="Kai W."/>
            <person name="Fujiwara A."/>
            <person name="Fukui Y."/>
            <person name="Satomi M."/>
            <person name="Sano M."/>
        </authorList>
    </citation>
    <scope>NUCLEOTIDE SEQUENCE [LARGE SCALE GENOMIC DNA]</scope>
</reference>
<dbReference type="STRING" id="1331007.AALB_2775"/>
<gene>
    <name evidence="1" type="ORF">AALB_2775</name>
</gene>
<comment type="caution">
    <text evidence="1">The sequence shown here is derived from an EMBL/GenBank/DDBJ whole genome shotgun (WGS) entry which is preliminary data.</text>
</comment>
<accession>R9PN10</accession>
<organism evidence="1 2">
    <name type="scientific">Agarivorans albus MKT 106</name>
    <dbReference type="NCBI Taxonomy" id="1331007"/>
    <lineage>
        <taxon>Bacteria</taxon>
        <taxon>Pseudomonadati</taxon>
        <taxon>Pseudomonadota</taxon>
        <taxon>Gammaproteobacteria</taxon>
        <taxon>Alteromonadales</taxon>
        <taxon>Alteromonadaceae</taxon>
        <taxon>Agarivorans</taxon>
    </lineage>
</organism>
<dbReference type="Proteomes" id="UP000014461">
    <property type="component" value="Unassembled WGS sequence"/>
</dbReference>
<sequence length="104" mass="11338">MAEALNFTKSLLQAEHLLTTIQGELLKEASAVSVLEALLSQHETLLKDLCSGADSLSNSQTEDLKKHLQIMQAVVTECEKGKDDVSLKLGAIKRSEKIKKAYGI</sequence>
<dbReference type="RefSeq" id="WP_016402462.1">
    <property type="nucleotide sequence ID" value="NZ_BARX01000019.1"/>
</dbReference>